<proteinExistence type="inferred from homology"/>
<evidence type="ECO:0000256" key="5">
    <source>
        <dbReference type="HAMAP-Rule" id="MF_01553"/>
    </source>
</evidence>
<comment type="function">
    <text evidence="5">A non-essential component of RNA polymerase (RNAP).</text>
</comment>
<gene>
    <name evidence="5" type="primary">rpoY</name>
    <name evidence="6" type="ORF">OEV82_09595</name>
</gene>
<dbReference type="HAMAP" id="MF_01553">
    <property type="entry name" value="RNApol_bact_RpoY"/>
    <property type="match status" value="1"/>
</dbReference>
<dbReference type="Proteomes" id="UP001208656">
    <property type="component" value="Unassembled WGS sequence"/>
</dbReference>
<accession>A0ABT2WGQ1</accession>
<keyword evidence="2 5" id="KW-0808">Transferase</keyword>
<dbReference type="InterPro" id="IPR009907">
    <property type="entry name" value="RpoY"/>
</dbReference>
<comment type="similarity">
    <text evidence="5">Belongs to the RNA polymerase subunit epsilon family.</text>
</comment>
<sequence length="69" mass="8410">MIFKVYYQENKEQVPVRERTKSLYIEAESKTEVYEKLEKTPYLIEYIQPLTEVDLQFEKQSENFKLAEI</sequence>
<dbReference type="GO" id="GO:0000428">
    <property type="term" value="C:DNA-directed RNA polymerase complex"/>
    <property type="evidence" value="ECO:0007669"/>
    <property type="project" value="UniProtKB-KW"/>
</dbReference>
<evidence type="ECO:0000256" key="3">
    <source>
        <dbReference type="ARBA" id="ARBA00022695"/>
    </source>
</evidence>
<comment type="catalytic activity">
    <reaction evidence="5">
        <text>RNA(n) + a ribonucleoside 5'-triphosphate = RNA(n+1) + diphosphate</text>
        <dbReference type="Rhea" id="RHEA:21248"/>
        <dbReference type="Rhea" id="RHEA-COMP:14527"/>
        <dbReference type="Rhea" id="RHEA-COMP:17342"/>
        <dbReference type="ChEBI" id="CHEBI:33019"/>
        <dbReference type="ChEBI" id="CHEBI:61557"/>
        <dbReference type="ChEBI" id="CHEBI:140395"/>
        <dbReference type="EC" id="2.7.7.6"/>
    </reaction>
</comment>
<evidence type="ECO:0000256" key="2">
    <source>
        <dbReference type="ARBA" id="ARBA00022679"/>
    </source>
</evidence>
<dbReference type="Gene3D" id="3.10.20.730">
    <property type="entry name" value="RNAP, epsilon subunit-like"/>
    <property type="match status" value="1"/>
</dbReference>
<dbReference type="EMBL" id="JAOUSE010000027">
    <property type="protein sequence ID" value="MCU9594710.1"/>
    <property type="molecule type" value="Genomic_DNA"/>
</dbReference>
<organism evidence="6 7">
    <name type="scientific">Pallidibacillus thermolactis</name>
    <dbReference type="NCBI Taxonomy" id="251051"/>
    <lineage>
        <taxon>Bacteria</taxon>
        <taxon>Bacillati</taxon>
        <taxon>Bacillota</taxon>
        <taxon>Bacilli</taxon>
        <taxon>Bacillales</taxon>
        <taxon>Bacillaceae</taxon>
        <taxon>Pallidibacillus</taxon>
    </lineage>
</organism>
<protein>
    <recommendedName>
        <fullName evidence="5">DNA-directed RNA polymerase subunit epsilon</fullName>
        <shortName evidence="5">RNAP epsilon subunit</shortName>
        <ecNumber evidence="5">2.7.7.6</ecNumber>
    </recommendedName>
    <alternativeName>
        <fullName evidence="5">RNA polymerase epsilon subunit</fullName>
    </alternativeName>
    <alternativeName>
        <fullName evidence="5">Transcriptase subunit epsilon</fullName>
    </alternativeName>
</protein>
<reference evidence="6 7" key="1">
    <citation type="submission" date="2022-10" db="EMBL/GenBank/DDBJ databases">
        <title>Description of Fervidibacillus gen. nov. in the family Fervidibacillaceae fam. nov. with two species, Fervidibacillus albus sp. nov., and Fervidibacillus halotolerans sp. nov., isolated from tidal flat sediments.</title>
        <authorList>
            <person name="Kwon K.K."/>
            <person name="Yang S.-H."/>
        </authorList>
    </citation>
    <scope>NUCLEOTIDE SEQUENCE [LARGE SCALE GENOMIC DNA]</scope>
    <source>
        <strain evidence="6 7">DSM 23332</strain>
    </source>
</reference>
<dbReference type="RefSeq" id="WP_173660022.1">
    <property type="nucleotide sequence ID" value="NZ_JAOUSE010000027.1"/>
</dbReference>
<comment type="subunit">
    <text evidence="5">RNAP is composed of a core of 2 alpha, a beta and a beta' subunit. The core is associated with a delta subunit, and at least one of epsilon or omega. When a sigma factor is associated with the core the holoenzyme is formed, which can initiate transcription.</text>
</comment>
<keyword evidence="1 5" id="KW-0240">DNA-directed RNA polymerase</keyword>
<evidence type="ECO:0000313" key="6">
    <source>
        <dbReference type="EMBL" id="MCU9594710.1"/>
    </source>
</evidence>
<comment type="caution">
    <text evidence="6">The sequence shown here is derived from an EMBL/GenBank/DDBJ whole genome shotgun (WGS) entry which is preliminary data.</text>
</comment>
<keyword evidence="4 5" id="KW-0804">Transcription</keyword>
<keyword evidence="3 5" id="KW-0548">Nucleotidyltransferase</keyword>
<dbReference type="NCBIfam" id="NF010188">
    <property type="entry name" value="PRK13667.1"/>
    <property type="match status" value="1"/>
</dbReference>
<evidence type="ECO:0000313" key="7">
    <source>
        <dbReference type="Proteomes" id="UP001208656"/>
    </source>
</evidence>
<keyword evidence="7" id="KW-1185">Reference proteome</keyword>
<evidence type="ECO:0000256" key="1">
    <source>
        <dbReference type="ARBA" id="ARBA00022478"/>
    </source>
</evidence>
<dbReference type="Pfam" id="PF07288">
    <property type="entry name" value="RpoY"/>
    <property type="match status" value="1"/>
</dbReference>
<evidence type="ECO:0000256" key="4">
    <source>
        <dbReference type="ARBA" id="ARBA00023163"/>
    </source>
</evidence>
<dbReference type="EC" id="2.7.7.6" evidence="5"/>
<name>A0ABT2WGQ1_9BACI</name>